<evidence type="ECO:0000313" key="9">
    <source>
        <dbReference type="EMBL" id="HBP28828.1"/>
    </source>
</evidence>
<gene>
    <name evidence="9" type="ORF">DD666_05365</name>
</gene>
<reference evidence="9 10" key="1">
    <citation type="journal article" date="2018" name="Nat. Biotechnol.">
        <title>A standardized bacterial taxonomy based on genome phylogeny substantially revises the tree of life.</title>
        <authorList>
            <person name="Parks D.H."/>
            <person name="Chuvochina M."/>
            <person name="Waite D.W."/>
            <person name="Rinke C."/>
            <person name="Skarshewski A."/>
            <person name="Chaumeil P.A."/>
            <person name="Hugenholtz P."/>
        </authorList>
    </citation>
    <scope>NUCLEOTIDE SEQUENCE [LARGE SCALE GENOMIC DNA]</scope>
    <source>
        <strain evidence="9">UBA10707</strain>
    </source>
</reference>
<dbReference type="PANTHER" id="PTHR43867">
    <property type="entry name" value="CELLULOSE SYNTHASE CATALYTIC SUBUNIT A [UDP-FORMING]"/>
    <property type="match status" value="1"/>
</dbReference>
<evidence type="ECO:0000256" key="6">
    <source>
        <dbReference type="ARBA" id="ARBA00023136"/>
    </source>
</evidence>
<feature type="domain" description="Glycosyltransferase 2-like" evidence="8">
    <location>
        <begin position="155"/>
        <end position="337"/>
    </location>
</feature>
<evidence type="ECO:0000256" key="7">
    <source>
        <dbReference type="SAM" id="Phobius"/>
    </source>
</evidence>
<organism evidence="9 10">
    <name type="scientific">Advenella kashmirensis</name>
    <dbReference type="NCBI Taxonomy" id="310575"/>
    <lineage>
        <taxon>Bacteria</taxon>
        <taxon>Pseudomonadati</taxon>
        <taxon>Pseudomonadota</taxon>
        <taxon>Betaproteobacteria</taxon>
        <taxon>Burkholderiales</taxon>
        <taxon>Alcaligenaceae</taxon>
    </lineage>
</organism>
<proteinExistence type="predicted"/>
<evidence type="ECO:0000313" key="10">
    <source>
        <dbReference type="Proteomes" id="UP000264036"/>
    </source>
</evidence>
<dbReference type="GO" id="GO:0005886">
    <property type="term" value="C:plasma membrane"/>
    <property type="evidence" value="ECO:0007669"/>
    <property type="project" value="TreeGrafter"/>
</dbReference>
<evidence type="ECO:0000259" key="8">
    <source>
        <dbReference type="Pfam" id="PF13632"/>
    </source>
</evidence>
<name>A0A356LDI4_9BURK</name>
<dbReference type="Proteomes" id="UP000264036">
    <property type="component" value="Unassembled WGS sequence"/>
</dbReference>
<comment type="subcellular location">
    <subcellularLocation>
        <location evidence="1">Membrane</location>
        <topology evidence="1">Multi-pass membrane protein</topology>
    </subcellularLocation>
</comment>
<keyword evidence="3" id="KW-0808">Transferase</keyword>
<dbReference type="SUPFAM" id="SSF53448">
    <property type="entry name" value="Nucleotide-diphospho-sugar transferases"/>
    <property type="match status" value="1"/>
</dbReference>
<comment type="caution">
    <text evidence="9">The sequence shown here is derived from an EMBL/GenBank/DDBJ whole genome shotgun (WGS) entry which is preliminary data.</text>
</comment>
<feature type="transmembrane region" description="Helical" evidence="7">
    <location>
        <begin position="425"/>
        <end position="446"/>
    </location>
</feature>
<dbReference type="AlphaFoldDB" id="A0A356LDI4"/>
<dbReference type="EMBL" id="DOEK01000008">
    <property type="protein sequence ID" value="HBP28828.1"/>
    <property type="molecule type" value="Genomic_DNA"/>
</dbReference>
<evidence type="ECO:0000256" key="4">
    <source>
        <dbReference type="ARBA" id="ARBA00022692"/>
    </source>
</evidence>
<dbReference type="GO" id="GO:0016758">
    <property type="term" value="F:hexosyltransferase activity"/>
    <property type="evidence" value="ECO:0007669"/>
    <property type="project" value="TreeGrafter"/>
</dbReference>
<evidence type="ECO:0000256" key="1">
    <source>
        <dbReference type="ARBA" id="ARBA00004141"/>
    </source>
</evidence>
<evidence type="ECO:0000256" key="3">
    <source>
        <dbReference type="ARBA" id="ARBA00022679"/>
    </source>
</evidence>
<feature type="transmembrane region" description="Helical" evidence="7">
    <location>
        <begin position="452"/>
        <end position="469"/>
    </location>
</feature>
<feature type="transmembrane region" description="Helical" evidence="7">
    <location>
        <begin position="310"/>
        <end position="335"/>
    </location>
</feature>
<evidence type="ECO:0000256" key="2">
    <source>
        <dbReference type="ARBA" id="ARBA00022676"/>
    </source>
</evidence>
<dbReference type="InterPro" id="IPR029044">
    <property type="entry name" value="Nucleotide-diphossugar_trans"/>
</dbReference>
<protein>
    <recommendedName>
        <fullName evidence="8">Glycosyltransferase 2-like domain-containing protein</fullName>
    </recommendedName>
</protein>
<feature type="transmembrane region" description="Helical" evidence="7">
    <location>
        <begin position="6"/>
        <end position="26"/>
    </location>
</feature>
<sequence>MMKWILAISILAVYANTILFIVSWGLKWSVLFVNWRKSRLQATTPVDKLVATRADYPGVSAGRGAAYFSVHLPTHNEPPDIVIKTIDSILASNYDDFELLVIDNNTNDPDLWMPVSDHCMEKGARLRFYHRINVANAKAGALDIALELRNRRATHVVIVDADYTVDRDFLTRASNLLAQNEYDYLQFPQSYRGQGAAGLKYELGLYFATVTRAADAANTMLLTGTLSVIAVKALRTLGGWKTSTLTEDAEIGLQLHMRGFRGRYIAQSAGAGLLPFTFFDLEKQRERWIHGNFQVLTRYFTRIMTVKKNYLLPILSQLSAWFAFLLIPMVFMLLIPLFAGYGPLSNPAAVALAIAATTIILDFVSRFVFIRLSGVGTKLTEVLDTFVVSWALAGRSSLATFTGNLPAARIFHRTNKSICDESAEVRSTTTTVVAILGAMAILQGLLMAQPTVVVAGMLSVLMLPFQWLASRRLLRYRNHFRVR</sequence>
<feature type="transmembrane region" description="Helical" evidence="7">
    <location>
        <begin position="347"/>
        <end position="369"/>
    </location>
</feature>
<dbReference type="Gene3D" id="3.90.550.10">
    <property type="entry name" value="Spore Coat Polysaccharide Biosynthesis Protein SpsA, Chain A"/>
    <property type="match status" value="1"/>
</dbReference>
<accession>A0A356LDI4</accession>
<evidence type="ECO:0000256" key="5">
    <source>
        <dbReference type="ARBA" id="ARBA00022989"/>
    </source>
</evidence>
<keyword evidence="5 7" id="KW-1133">Transmembrane helix</keyword>
<dbReference type="PANTHER" id="PTHR43867:SF4">
    <property type="entry name" value="BETA-(1-3)-GLUCOSYL TRANSFERASE"/>
    <property type="match status" value="1"/>
</dbReference>
<dbReference type="Pfam" id="PF13632">
    <property type="entry name" value="Glyco_trans_2_3"/>
    <property type="match status" value="1"/>
</dbReference>
<keyword evidence="6 7" id="KW-0472">Membrane</keyword>
<keyword evidence="4 7" id="KW-0812">Transmembrane</keyword>
<keyword evidence="2" id="KW-0328">Glycosyltransferase</keyword>
<dbReference type="InterPro" id="IPR001173">
    <property type="entry name" value="Glyco_trans_2-like"/>
</dbReference>
<dbReference type="InterPro" id="IPR050321">
    <property type="entry name" value="Glycosyltr_2/OpgH_subfam"/>
</dbReference>